<gene>
    <name evidence="2" type="ORF">M3P05_05870</name>
</gene>
<proteinExistence type="predicted"/>
<dbReference type="Gene3D" id="3.90.550.20">
    <property type="match status" value="1"/>
</dbReference>
<evidence type="ECO:0000256" key="1">
    <source>
        <dbReference type="SAM" id="MobiDB-lite"/>
    </source>
</evidence>
<sequence length="509" mass="56912">MNISTRAQPISPPSLPPALQKPFSGEKNLESTSAVVAGTTPLVSVTPVSCCQLQSVSQKNIDSVQVTSAEALSAKRSSPAALKEELLQNIKKFRRGEIGNKAFLDCLCFIRKYSVQCIDNEIKYFLLDESWRNKLSYFEHLQNFYCRILPSLFLDNIGCGESVISTAPMAKDAPANFIWVGSLIPDHYLNVPVEMAQANPDREVILWYYSPYLSDSEQQKMASLNCRLNSRLGKAIPHRIKVLDINHLDQPLSIEGDEINLKQLLDQVLLSGEERKKSVLVAADLLRFYLMAAGSEVIDEICKNQSLAIKSRTSTGMIYMDLDIPGNCTFQRMEHYSGNSDDMHFVAVPKTSPREYSSFIVRRCPAKVKETLCMRYAPISDWLTQKLPAGLATLRVESTIDIGLLAVNQKLNPVFLRSLIKSKELLDNQTAYRTLVEAWLFSPIGNSFFDSITDAFAPLITFPQASTRSSVMDTVAAFQLLSFNQETTVARSQHSVVNVDLSSRWADQD</sequence>
<protein>
    <submittedName>
        <fullName evidence="2">Uncharacterized protein</fullName>
    </submittedName>
</protein>
<evidence type="ECO:0000313" key="3">
    <source>
        <dbReference type="Proteomes" id="UP001203338"/>
    </source>
</evidence>
<dbReference type="Proteomes" id="UP001203338">
    <property type="component" value="Unassembled WGS sequence"/>
</dbReference>
<reference evidence="2 3" key="1">
    <citation type="submission" date="2022-05" db="EMBL/GenBank/DDBJ databases">
        <authorList>
            <person name="Park J.-S."/>
        </authorList>
    </citation>
    <scope>NUCLEOTIDE SEQUENCE [LARGE SCALE GENOMIC DNA]</scope>
    <source>
        <strain evidence="2 3">2012CJ34-2</strain>
    </source>
</reference>
<name>A0ABT0PDW6_9GAMM</name>
<dbReference type="EMBL" id="JAMFLX010000006">
    <property type="protein sequence ID" value="MCL6269466.1"/>
    <property type="molecule type" value="Genomic_DNA"/>
</dbReference>
<dbReference type="RefSeq" id="WP_249698491.1">
    <property type="nucleotide sequence ID" value="NZ_JAMFLX010000006.1"/>
</dbReference>
<accession>A0ABT0PDW6</accession>
<organism evidence="2 3">
    <name type="scientific">Parendozoicomonas callyspongiae</name>
    <dbReference type="NCBI Taxonomy" id="2942213"/>
    <lineage>
        <taxon>Bacteria</taxon>
        <taxon>Pseudomonadati</taxon>
        <taxon>Pseudomonadota</taxon>
        <taxon>Gammaproteobacteria</taxon>
        <taxon>Oceanospirillales</taxon>
        <taxon>Endozoicomonadaceae</taxon>
        <taxon>Parendozoicomonas</taxon>
    </lineage>
</organism>
<feature type="region of interest" description="Disordered" evidence="1">
    <location>
        <begin position="1"/>
        <end position="25"/>
    </location>
</feature>
<keyword evidence="3" id="KW-1185">Reference proteome</keyword>
<evidence type="ECO:0000313" key="2">
    <source>
        <dbReference type="EMBL" id="MCL6269466.1"/>
    </source>
</evidence>
<comment type="caution">
    <text evidence="2">The sequence shown here is derived from an EMBL/GenBank/DDBJ whole genome shotgun (WGS) entry which is preliminary data.</text>
</comment>